<dbReference type="SMART" id="SM00708">
    <property type="entry name" value="PhBP"/>
    <property type="match status" value="1"/>
</dbReference>
<evidence type="ECO:0000313" key="3">
    <source>
        <dbReference type="Proteomes" id="UP000838756"/>
    </source>
</evidence>
<keyword evidence="1" id="KW-0732">Signal</keyword>
<dbReference type="InterPro" id="IPR036728">
    <property type="entry name" value="PBP_GOBP_sf"/>
</dbReference>
<dbReference type="OrthoDB" id="6610259at2759"/>
<dbReference type="GO" id="GO:0005549">
    <property type="term" value="F:odorant binding"/>
    <property type="evidence" value="ECO:0007669"/>
    <property type="project" value="InterPro"/>
</dbReference>
<dbReference type="SUPFAM" id="SSF47565">
    <property type="entry name" value="Insect pheromone/odorant-binding proteins"/>
    <property type="match status" value="1"/>
</dbReference>
<dbReference type="Proteomes" id="UP000838756">
    <property type="component" value="Unassembled WGS sequence"/>
</dbReference>
<dbReference type="GO" id="GO:0007608">
    <property type="term" value="P:sensory perception of smell"/>
    <property type="evidence" value="ECO:0007669"/>
    <property type="project" value="TreeGrafter"/>
</dbReference>
<dbReference type="InterPro" id="IPR006170">
    <property type="entry name" value="PBP/GOBP"/>
</dbReference>
<comment type="caution">
    <text evidence="2">The sequence shown here is derived from an EMBL/GenBank/DDBJ whole genome shotgun (WGS) entry which is preliminary data.</text>
</comment>
<dbReference type="Pfam" id="PF01395">
    <property type="entry name" value="PBP_GOBP"/>
    <property type="match status" value="1"/>
</dbReference>
<protein>
    <submittedName>
        <fullName evidence="2">Jg12577 protein</fullName>
    </submittedName>
</protein>
<gene>
    <name evidence="2" type="primary">jg12577</name>
    <name evidence="2" type="ORF">PAEG_LOCUS23462</name>
</gene>
<dbReference type="CDD" id="cd23992">
    <property type="entry name" value="PBP_GOBP"/>
    <property type="match status" value="1"/>
</dbReference>
<proteinExistence type="predicted"/>
<dbReference type="GO" id="GO:0035275">
    <property type="term" value="F:dibutyl phthalate binding"/>
    <property type="evidence" value="ECO:0007669"/>
    <property type="project" value="TreeGrafter"/>
</dbReference>
<evidence type="ECO:0000313" key="2">
    <source>
        <dbReference type="EMBL" id="CAH2258898.1"/>
    </source>
</evidence>
<sequence>MSQLHNIVLCVLLFTNIHFSLQMSKEQLKKTMTIMKNQCMPKNGVTNDEVGEIDQGVFLEEHNVMCYIACIYKNIQVLRNNRLDKDLITRQIDILYPAEIKEAVKKSVRKCIPVQNLYEDTCEGIFYAARCLYADDPSNFIFP</sequence>
<accession>A0A8S4SCK4</accession>
<dbReference type="PANTHER" id="PTHR21364:SF2">
    <property type="entry name" value="GENERAL ODORANT-BINDING PROTEIN 19A"/>
    <property type="match status" value="1"/>
</dbReference>
<keyword evidence="3" id="KW-1185">Reference proteome</keyword>
<dbReference type="GO" id="GO:0042048">
    <property type="term" value="P:olfactory behavior"/>
    <property type="evidence" value="ECO:0007669"/>
    <property type="project" value="TreeGrafter"/>
</dbReference>
<feature type="chain" id="PRO_5035774228" evidence="1">
    <location>
        <begin position="23"/>
        <end position="143"/>
    </location>
</feature>
<name>A0A8S4SCK4_9NEOP</name>
<dbReference type="AlphaFoldDB" id="A0A8S4SCK4"/>
<dbReference type="EMBL" id="CAKXAJ010026150">
    <property type="protein sequence ID" value="CAH2258898.1"/>
    <property type="molecule type" value="Genomic_DNA"/>
</dbReference>
<dbReference type="GO" id="GO:0005576">
    <property type="term" value="C:extracellular region"/>
    <property type="evidence" value="ECO:0007669"/>
    <property type="project" value="TreeGrafter"/>
</dbReference>
<organism evidence="2 3">
    <name type="scientific">Pararge aegeria aegeria</name>
    <dbReference type="NCBI Taxonomy" id="348720"/>
    <lineage>
        <taxon>Eukaryota</taxon>
        <taxon>Metazoa</taxon>
        <taxon>Ecdysozoa</taxon>
        <taxon>Arthropoda</taxon>
        <taxon>Hexapoda</taxon>
        <taxon>Insecta</taxon>
        <taxon>Pterygota</taxon>
        <taxon>Neoptera</taxon>
        <taxon>Endopterygota</taxon>
        <taxon>Lepidoptera</taxon>
        <taxon>Glossata</taxon>
        <taxon>Ditrysia</taxon>
        <taxon>Papilionoidea</taxon>
        <taxon>Nymphalidae</taxon>
        <taxon>Satyrinae</taxon>
        <taxon>Satyrini</taxon>
        <taxon>Parargina</taxon>
        <taxon>Pararge</taxon>
    </lineage>
</organism>
<dbReference type="PANTHER" id="PTHR21364">
    <property type="entry name" value="GENERAL ODORANT-BINDING PROTEIN 19A"/>
    <property type="match status" value="1"/>
</dbReference>
<dbReference type="Gene3D" id="1.10.238.20">
    <property type="entry name" value="Pheromone/general odorant binding protein domain"/>
    <property type="match status" value="1"/>
</dbReference>
<reference evidence="2" key="1">
    <citation type="submission" date="2022-03" db="EMBL/GenBank/DDBJ databases">
        <authorList>
            <person name="Lindestad O."/>
        </authorList>
    </citation>
    <scope>NUCLEOTIDE SEQUENCE</scope>
</reference>
<feature type="signal peptide" evidence="1">
    <location>
        <begin position="1"/>
        <end position="22"/>
    </location>
</feature>
<evidence type="ECO:0000256" key="1">
    <source>
        <dbReference type="SAM" id="SignalP"/>
    </source>
</evidence>